<reference evidence="1" key="2">
    <citation type="journal article" date="2023" name="Microbiol Resour">
        <title>Decontamination and Annotation of the Draft Genome Sequence of the Oomycete Lagenidium giganteum ARSEF 373.</title>
        <authorList>
            <person name="Morgan W.R."/>
            <person name="Tartar A."/>
        </authorList>
    </citation>
    <scope>NUCLEOTIDE SEQUENCE</scope>
    <source>
        <strain evidence="1">ARSEF 373</strain>
    </source>
</reference>
<gene>
    <name evidence="1" type="ORF">N0F65_011289</name>
</gene>
<organism evidence="1 2">
    <name type="scientific">Lagenidium giganteum</name>
    <dbReference type="NCBI Taxonomy" id="4803"/>
    <lineage>
        <taxon>Eukaryota</taxon>
        <taxon>Sar</taxon>
        <taxon>Stramenopiles</taxon>
        <taxon>Oomycota</taxon>
        <taxon>Peronosporomycetes</taxon>
        <taxon>Pythiales</taxon>
        <taxon>Pythiaceae</taxon>
    </lineage>
</organism>
<evidence type="ECO:0000313" key="2">
    <source>
        <dbReference type="Proteomes" id="UP001146120"/>
    </source>
</evidence>
<evidence type="ECO:0000313" key="1">
    <source>
        <dbReference type="EMBL" id="DAZ97405.1"/>
    </source>
</evidence>
<dbReference type="EMBL" id="DAKRPA010000136">
    <property type="protein sequence ID" value="DAZ97405.1"/>
    <property type="molecule type" value="Genomic_DNA"/>
</dbReference>
<keyword evidence="2" id="KW-1185">Reference proteome</keyword>
<accession>A0AAV2YTR8</accession>
<sequence>MGKVLVRWEVDSTVPFRFQQLGLLLASLFQFSRQQDYAHVEMKNGYSVVFSADAAAQIATAVVLRSPRHDKTRLSTACTDDLPVHVARLKSLIILREFLRSYADDIDALVASGKADAQAMADNYTLSSALQGVGGPLDEDVSCDVFLPFQANFIASIMERPLLEGLSEPAQNLSSKTIGGGSQREAQVLTRGFFMNAASGDVLSSFVPADMVVSATAAPVLAAIEGSNKVGTLLARVALAMHEAFPVLYQTSLMKRARINSHIGFSNSKVNSTTVVVRLKSQILSRLNTSQFFIALRMMPVRRPRRQFEVVVTDAAVLSGVWLFRV</sequence>
<reference evidence="1" key="1">
    <citation type="submission" date="2022-11" db="EMBL/GenBank/DDBJ databases">
        <authorList>
            <person name="Morgan W.R."/>
            <person name="Tartar A."/>
        </authorList>
    </citation>
    <scope>NUCLEOTIDE SEQUENCE</scope>
    <source>
        <strain evidence="1">ARSEF 373</strain>
    </source>
</reference>
<name>A0AAV2YTR8_9STRA</name>
<dbReference type="Proteomes" id="UP001146120">
    <property type="component" value="Unassembled WGS sequence"/>
</dbReference>
<protein>
    <submittedName>
        <fullName evidence="1">Uncharacterized protein</fullName>
    </submittedName>
</protein>
<dbReference type="AlphaFoldDB" id="A0AAV2YTR8"/>
<comment type="caution">
    <text evidence="1">The sequence shown here is derived from an EMBL/GenBank/DDBJ whole genome shotgun (WGS) entry which is preliminary data.</text>
</comment>
<proteinExistence type="predicted"/>